<evidence type="ECO:0000256" key="4">
    <source>
        <dbReference type="ARBA" id="ARBA00022723"/>
    </source>
</evidence>
<evidence type="ECO:0000256" key="10">
    <source>
        <dbReference type="ARBA" id="ARBA00023136"/>
    </source>
</evidence>
<reference evidence="17" key="2">
    <citation type="submission" date="2021-04" db="EMBL/GenBank/DDBJ databases">
        <title>Genome-wide patterns of bracovirus chromosomal integration into multiple host tissues during parasitism.</title>
        <authorList>
            <person name="Chebbi M.A.C."/>
        </authorList>
    </citation>
    <scope>NUCLEOTIDE SEQUENCE</scope>
    <source>
        <tissue evidence="17">Whole body</tissue>
    </source>
</reference>
<dbReference type="EMBL" id="JAAOIC020000039">
    <property type="protein sequence ID" value="KAG8039089.1"/>
    <property type="molecule type" value="Genomic_DNA"/>
</dbReference>
<dbReference type="GO" id="GO:0071586">
    <property type="term" value="P:CAAX-box protein processing"/>
    <property type="evidence" value="ECO:0007669"/>
    <property type="project" value="UniProtKB-UniRule"/>
</dbReference>
<feature type="domain" description="Peptidase M48" evidence="15">
    <location>
        <begin position="220"/>
        <end position="444"/>
    </location>
</feature>
<evidence type="ECO:0000256" key="8">
    <source>
        <dbReference type="ARBA" id="ARBA00022989"/>
    </source>
</evidence>
<evidence type="ECO:0000259" key="15">
    <source>
        <dbReference type="Pfam" id="PF01435"/>
    </source>
</evidence>
<comment type="subcellular location">
    <subcellularLocation>
        <location evidence="1 14">Endoplasmic reticulum membrane</location>
        <topology evidence="1 14">Multi-pass membrane protein</topology>
    </subcellularLocation>
</comment>
<keyword evidence="5 14" id="KW-0378">Hydrolase</keyword>
<comment type="cofactor">
    <cofactor evidence="13 14">
        <name>Zn(2+)</name>
        <dbReference type="ChEBI" id="CHEBI:29105"/>
    </cofactor>
    <text evidence="13 14">Binds 1 zinc ion per subunit.</text>
</comment>
<keyword evidence="9 14" id="KW-0482">Metalloprotease</keyword>
<evidence type="ECO:0000256" key="12">
    <source>
        <dbReference type="PIRSR" id="PIRSR627057-1"/>
    </source>
</evidence>
<evidence type="ECO:0000313" key="18">
    <source>
        <dbReference type="Proteomes" id="UP000729913"/>
    </source>
</evidence>
<keyword evidence="18" id="KW-1185">Reference proteome</keyword>
<feature type="transmembrane region" description="Helical" evidence="14">
    <location>
        <begin position="160"/>
        <end position="181"/>
    </location>
</feature>
<dbReference type="InterPro" id="IPR001915">
    <property type="entry name" value="Peptidase_M48"/>
</dbReference>
<evidence type="ECO:0000256" key="14">
    <source>
        <dbReference type="RuleBase" id="RU366005"/>
    </source>
</evidence>
<dbReference type="InterPro" id="IPR032456">
    <property type="entry name" value="Peptidase_M48_N"/>
</dbReference>
<evidence type="ECO:0000256" key="11">
    <source>
        <dbReference type="ARBA" id="ARBA00044456"/>
    </source>
</evidence>
<feature type="transmembrane region" description="Helical" evidence="14">
    <location>
        <begin position="356"/>
        <end position="378"/>
    </location>
</feature>
<comment type="similarity">
    <text evidence="14">Belongs to the peptidase M48A family.</text>
</comment>
<dbReference type="GO" id="GO:0005789">
    <property type="term" value="C:endoplasmic reticulum membrane"/>
    <property type="evidence" value="ECO:0007669"/>
    <property type="project" value="UniProtKB-SubCell"/>
</dbReference>
<feature type="transmembrane region" description="Helical" evidence="14">
    <location>
        <begin position="187"/>
        <end position="207"/>
    </location>
</feature>
<dbReference type="EC" id="3.4.24.84" evidence="14"/>
<feature type="transmembrane region" description="Helical" evidence="14">
    <location>
        <begin position="12"/>
        <end position="31"/>
    </location>
</feature>
<dbReference type="AlphaFoldDB" id="A0A8J5R6F0"/>
<evidence type="ECO:0000256" key="7">
    <source>
        <dbReference type="ARBA" id="ARBA00022833"/>
    </source>
</evidence>
<dbReference type="CDD" id="cd07343">
    <property type="entry name" value="M48A_Zmpste24p_like"/>
    <property type="match status" value="1"/>
</dbReference>
<dbReference type="FunFam" id="3.30.2010.10:FF:000002">
    <property type="entry name" value="CAAX prenyl protease"/>
    <property type="match status" value="1"/>
</dbReference>
<dbReference type="Pfam" id="PF01435">
    <property type="entry name" value="Peptidase_M48"/>
    <property type="match status" value="1"/>
</dbReference>
<feature type="transmembrane region" description="Helical" evidence="14">
    <location>
        <begin position="318"/>
        <end position="336"/>
    </location>
</feature>
<keyword evidence="7 13" id="KW-0862">Zinc</keyword>
<keyword evidence="3 14" id="KW-0812">Transmembrane</keyword>
<protein>
    <recommendedName>
        <fullName evidence="14">CAAX prenyl protease</fullName>
        <ecNumber evidence="14">3.4.24.84</ecNumber>
    </recommendedName>
</protein>
<dbReference type="Proteomes" id="UP000729913">
    <property type="component" value="Unassembled WGS sequence"/>
</dbReference>
<feature type="transmembrane region" description="Helical" evidence="14">
    <location>
        <begin position="75"/>
        <end position="93"/>
    </location>
</feature>
<dbReference type="GO" id="GO:0004222">
    <property type="term" value="F:metalloendopeptidase activity"/>
    <property type="evidence" value="ECO:0007669"/>
    <property type="project" value="UniProtKB-UniRule"/>
</dbReference>
<organism evidence="17 18">
    <name type="scientific">Cotesia typhae</name>
    <dbReference type="NCBI Taxonomy" id="2053667"/>
    <lineage>
        <taxon>Eukaryota</taxon>
        <taxon>Metazoa</taxon>
        <taxon>Ecdysozoa</taxon>
        <taxon>Arthropoda</taxon>
        <taxon>Hexapoda</taxon>
        <taxon>Insecta</taxon>
        <taxon>Pterygota</taxon>
        <taxon>Neoptera</taxon>
        <taxon>Endopterygota</taxon>
        <taxon>Hymenoptera</taxon>
        <taxon>Apocrita</taxon>
        <taxon>Ichneumonoidea</taxon>
        <taxon>Braconidae</taxon>
        <taxon>Microgastrinae</taxon>
        <taxon>Cotesia</taxon>
    </lineage>
</organism>
<evidence type="ECO:0000256" key="2">
    <source>
        <dbReference type="ARBA" id="ARBA00022670"/>
    </source>
</evidence>
<dbReference type="GO" id="GO:0046872">
    <property type="term" value="F:metal ion binding"/>
    <property type="evidence" value="ECO:0007669"/>
    <property type="project" value="UniProtKB-UniRule"/>
</dbReference>
<feature type="binding site" evidence="13">
    <location>
        <position position="311"/>
    </location>
    <ligand>
        <name>Zn(2+)</name>
        <dbReference type="ChEBI" id="CHEBI:29105"/>
        <note>catalytic</note>
    </ligand>
</feature>
<comment type="catalytic activity">
    <reaction evidence="11 14">
        <text>Hydrolyzes the peptide bond -P2-(S-farnesyl or geranylgeranyl)C-P1'-P2'-P3'-COOH where P1' and P2' are amino acids with aliphatic side chains and P3' is any C-terminal residue.</text>
        <dbReference type="EC" id="3.4.24.84"/>
    </reaction>
</comment>
<evidence type="ECO:0000256" key="1">
    <source>
        <dbReference type="ARBA" id="ARBA00004477"/>
    </source>
</evidence>
<feature type="active site" evidence="12">
    <location>
        <position position="308"/>
    </location>
</feature>
<evidence type="ECO:0000256" key="3">
    <source>
        <dbReference type="ARBA" id="ARBA00022692"/>
    </source>
</evidence>
<feature type="active site" description="Proton donor" evidence="12">
    <location>
        <position position="391"/>
    </location>
</feature>
<name>A0A8J5R6F0_9HYME</name>
<keyword evidence="10 14" id="KW-0472">Membrane</keyword>
<feature type="domain" description="CAAX prenyl protease 1 N-terminal" evidence="16">
    <location>
        <begin position="33"/>
        <end position="217"/>
    </location>
</feature>
<dbReference type="PANTHER" id="PTHR10120">
    <property type="entry name" value="CAAX PRENYL PROTEASE 1"/>
    <property type="match status" value="1"/>
</dbReference>
<evidence type="ECO:0000256" key="13">
    <source>
        <dbReference type="PIRSR" id="PIRSR627057-2"/>
    </source>
</evidence>
<comment type="caution">
    <text evidence="17">The sequence shown here is derived from an EMBL/GenBank/DDBJ whole genome shotgun (WGS) entry which is preliminary data.</text>
</comment>
<keyword evidence="6 14" id="KW-0256">Endoplasmic reticulum</keyword>
<keyword evidence="4 13" id="KW-0479">Metal-binding</keyword>
<proteinExistence type="inferred from homology"/>
<sequence length="445" mass="51538">MAVFTDNEEYIRYSILGVIWLIYFWELYLSLRQRKLMQKLTSLPASLGGLMTEDLYQKARIYALDKNAYSNIHDLFATVVNTVVVLTYAFYYYWQWGLMMTKFIGLDTSNEIIVSACVLIIMNTVSTVIDMPFKVYNVFVLEEKHGFNKQTVKFFIRDQFLKFLVGQVIGPPLLCGLVWIIKNGGDYFFFYVWIFTVAVTLFMSIIYPEVIAPLFDKYSPLPEGELKQKIEALAASLNFPLYKLYIVEGSKRSSHSNAYMYGFYKHKRIVLFDTLVKEYSQANVNPDGKGKEDYGCEVDEVLAILVHELGHWQFSHTLKGLALAQISFVMNFIPFAKLLNYQPIYTAFGFTDYQPIFIGLIIVMMYILTPLNTLFGFLMTVNSRRFEFQADAFGKKLGHAAALKRALVKLHKDNLSFPLYDKLYSGWHHSHPPLLERLEALDKYE</sequence>
<feature type="binding site" evidence="13">
    <location>
        <position position="307"/>
    </location>
    <ligand>
        <name>Zn(2+)</name>
        <dbReference type="ChEBI" id="CHEBI:29105"/>
        <note>catalytic</note>
    </ligand>
</feature>
<dbReference type="OrthoDB" id="360839at2759"/>
<keyword evidence="8 14" id="KW-1133">Transmembrane helix</keyword>
<accession>A0A8J5R6F0</accession>
<reference evidence="17" key="1">
    <citation type="submission" date="2020-03" db="EMBL/GenBank/DDBJ databases">
        <authorList>
            <person name="Chebbi M.A."/>
            <person name="Drezen J.M."/>
        </authorList>
    </citation>
    <scope>NUCLEOTIDE SEQUENCE</scope>
    <source>
        <tissue evidence="17">Whole body</tissue>
    </source>
</reference>
<gene>
    <name evidence="17" type="ORF">G9C98_003396</name>
</gene>
<dbReference type="Pfam" id="PF16491">
    <property type="entry name" value="Peptidase_M48_N"/>
    <property type="match status" value="1"/>
</dbReference>
<evidence type="ECO:0000256" key="6">
    <source>
        <dbReference type="ARBA" id="ARBA00022824"/>
    </source>
</evidence>
<feature type="transmembrane region" description="Helical" evidence="14">
    <location>
        <begin position="113"/>
        <end position="139"/>
    </location>
</feature>
<keyword evidence="2 14" id="KW-0645">Protease</keyword>
<evidence type="ECO:0000256" key="5">
    <source>
        <dbReference type="ARBA" id="ARBA00022801"/>
    </source>
</evidence>
<evidence type="ECO:0000313" key="17">
    <source>
        <dbReference type="EMBL" id="KAG8039089.1"/>
    </source>
</evidence>
<dbReference type="InterPro" id="IPR027057">
    <property type="entry name" value="CAXX_Prtase_1"/>
</dbReference>
<evidence type="ECO:0000259" key="16">
    <source>
        <dbReference type="Pfam" id="PF16491"/>
    </source>
</evidence>
<comment type="function">
    <text evidence="14">Proteolytically removes the C-terminal three residues of farnesylated proteins.</text>
</comment>
<feature type="binding site" evidence="13">
    <location>
        <position position="387"/>
    </location>
    <ligand>
        <name>Zn(2+)</name>
        <dbReference type="ChEBI" id="CHEBI:29105"/>
        <note>catalytic</note>
    </ligand>
</feature>
<evidence type="ECO:0000256" key="9">
    <source>
        <dbReference type="ARBA" id="ARBA00023049"/>
    </source>
</evidence>